<dbReference type="GO" id="GO:0050650">
    <property type="term" value="P:chondroitin sulfate proteoglycan biosynthetic process"/>
    <property type="evidence" value="ECO:0007669"/>
    <property type="project" value="TreeGrafter"/>
</dbReference>
<comment type="subcellular location">
    <subcellularLocation>
        <location evidence="2">Endoplasmic reticulum membrane</location>
        <topology evidence="2">Single-pass type II membrane protein</topology>
    </subcellularLocation>
    <subcellularLocation>
        <location evidence="1">Golgi apparatus membrane</location>
        <topology evidence="1">Single-pass type II membrane protein</topology>
    </subcellularLocation>
</comment>
<evidence type="ECO:0000256" key="8">
    <source>
        <dbReference type="ARBA" id="ARBA00022968"/>
    </source>
</evidence>
<accession>A0A4P7VZK6</accession>
<keyword evidence="16" id="KW-1185">Reference proteome</keyword>
<keyword evidence="10" id="KW-0333">Golgi apparatus</keyword>
<keyword evidence="13" id="KW-0325">Glycoprotein</keyword>
<evidence type="ECO:0000256" key="11">
    <source>
        <dbReference type="ARBA" id="ARBA00023136"/>
    </source>
</evidence>
<evidence type="ECO:0000256" key="13">
    <source>
        <dbReference type="ARBA" id="ARBA00023180"/>
    </source>
</evidence>
<evidence type="ECO:0000256" key="7">
    <source>
        <dbReference type="ARBA" id="ARBA00022824"/>
    </source>
</evidence>
<dbReference type="GO" id="GO:0015012">
    <property type="term" value="P:heparan sulfate proteoglycan biosynthetic process"/>
    <property type="evidence" value="ECO:0007669"/>
    <property type="project" value="TreeGrafter"/>
</dbReference>
<evidence type="ECO:0000256" key="5">
    <source>
        <dbReference type="ARBA" id="ARBA00022692"/>
    </source>
</evidence>
<keyword evidence="11" id="KW-0472">Membrane</keyword>
<dbReference type="InterPro" id="IPR003406">
    <property type="entry name" value="Glyco_trans_14"/>
</dbReference>
<gene>
    <name evidence="15" type="ORF">E7747_00995</name>
</gene>
<dbReference type="GO" id="GO:0030158">
    <property type="term" value="F:protein xylosyltransferase activity"/>
    <property type="evidence" value="ECO:0007669"/>
    <property type="project" value="InterPro"/>
</dbReference>
<dbReference type="PANTHER" id="PTHR46025">
    <property type="entry name" value="XYLOSYLTRANSFERASE OXT"/>
    <property type="match status" value="1"/>
</dbReference>
<keyword evidence="9" id="KW-1133">Transmembrane helix</keyword>
<dbReference type="KEGG" id="ddb:E7747_00995"/>
<protein>
    <recommendedName>
        <fullName evidence="14">Peptide O-xylosyltransferase</fullName>
    </recommendedName>
</protein>
<keyword evidence="4" id="KW-0808">Transferase</keyword>
<keyword evidence="12" id="KW-1015">Disulfide bond</keyword>
<evidence type="ECO:0000256" key="3">
    <source>
        <dbReference type="ARBA" id="ARBA00022676"/>
    </source>
</evidence>
<keyword evidence="7" id="KW-0256">Endoplasmic reticulum</keyword>
<dbReference type="InterPro" id="IPR043538">
    <property type="entry name" value="XYLT"/>
</dbReference>
<dbReference type="EMBL" id="CP039396">
    <property type="protein sequence ID" value="QCD41001.1"/>
    <property type="molecule type" value="Genomic_DNA"/>
</dbReference>
<dbReference type="Proteomes" id="UP000297149">
    <property type="component" value="Chromosome"/>
</dbReference>
<evidence type="ECO:0000256" key="12">
    <source>
        <dbReference type="ARBA" id="ARBA00023157"/>
    </source>
</evidence>
<name>A0A4P7VZK6_9BACT</name>
<keyword evidence="8" id="KW-0735">Signal-anchor</keyword>
<dbReference type="PANTHER" id="PTHR46025:SF3">
    <property type="entry name" value="XYLOSYLTRANSFERASE OXT"/>
    <property type="match status" value="1"/>
</dbReference>
<dbReference type="GO" id="GO:0046872">
    <property type="term" value="F:metal ion binding"/>
    <property type="evidence" value="ECO:0007669"/>
    <property type="project" value="UniProtKB-KW"/>
</dbReference>
<evidence type="ECO:0000256" key="6">
    <source>
        <dbReference type="ARBA" id="ARBA00022723"/>
    </source>
</evidence>
<evidence type="ECO:0000256" key="2">
    <source>
        <dbReference type="ARBA" id="ARBA00004648"/>
    </source>
</evidence>
<evidence type="ECO:0000256" key="9">
    <source>
        <dbReference type="ARBA" id="ARBA00022989"/>
    </source>
</evidence>
<keyword evidence="6" id="KW-0479">Metal-binding</keyword>
<dbReference type="AlphaFoldDB" id="A0A4P7VZK6"/>
<sequence>MKVLYFLIIYKNPEIVERIVTSLQSERSLFLIHVDKNSKLDFSRLRRYSNVHFTSFRFPTPWGGPELALAVYEGLKEIQSCNWDYVCLLSESDYPVKRPEYIADFLNVSQKDHILINPLPCNNPLEIPGGHWLEGGRRRTECYALRLTPKQIATIEPKRFDIGNLRQIAKTLRYKPNKIFNALNILFAYPKRLKTTDVLCGGHLWFFLTRKTTDVIIKYCDSHPEFLEDSKNTQCLDEIFFPTIVNQVVEDKSLISRNILRYISWENNGSSSPKDITLEESDIIDQCIENPGILFIRKISDEQICDYVDERLGHHNISF</sequence>
<organism evidence="15 16">
    <name type="scientific">Duncaniella dubosii</name>
    <dbReference type="NCBI Taxonomy" id="2518971"/>
    <lineage>
        <taxon>Bacteria</taxon>
        <taxon>Pseudomonadati</taxon>
        <taxon>Bacteroidota</taxon>
        <taxon>Bacteroidia</taxon>
        <taxon>Bacteroidales</taxon>
        <taxon>Muribaculaceae</taxon>
        <taxon>Duncaniella</taxon>
    </lineage>
</organism>
<keyword evidence="5" id="KW-0812">Transmembrane</keyword>
<evidence type="ECO:0000256" key="4">
    <source>
        <dbReference type="ARBA" id="ARBA00022679"/>
    </source>
</evidence>
<evidence type="ECO:0000256" key="10">
    <source>
        <dbReference type="ARBA" id="ARBA00023034"/>
    </source>
</evidence>
<dbReference type="Pfam" id="PF02485">
    <property type="entry name" value="Branch"/>
    <property type="match status" value="2"/>
</dbReference>
<evidence type="ECO:0000256" key="1">
    <source>
        <dbReference type="ARBA" id="ARBA00004323"/>
    </source>
</evidence>
<evidence type="ECO:0000256" key="14">
    <source>
        <dbReference type="ARBA" id="ARBA00042865"/>
    </source>
</evidence>
<keyword evidence="3" id="KW-0328">Glycosyltransferase</keyword>
<evidence type="ECO:0000313" key="15">
    <source>
        <dbReference type="EMBL" id="QCD41001.1"/>
    </source>
</evidence>
<dbReference type="GO" id="GO:0016020">
    <property type="term" value="C:membrane"/>
    <property type="evidence" value="ECO:0007669"/>
    <property type="project" value="InterPro"/>
</dbReference>
<evidence type="ECO:0000313" key="16">
    <source>
        <dbReference type="Proteomes" id="UP000297149"/>
    </source>
</evidence>
<dbReference type="RefSeq" id="WP_123613114.1">
    <property type="nucleotide sequence ID" value="NZ_CP039396.1"/>
</dbReference>
<proteinExistence type="predicted"/>
<reference evidence="16" key="1">
    <citation type="submission" date="2019-02" db="EMBL/GenBank/DDBJ databases">
        <title>Isolation and identification of novel species under the genus Muribaculum.</title>
        <authorList>
            <person name="Miyake S."/>
            <person name="Ding Y."/>
            <person name="Low A."/>
            <person name="Soh M."/>
            <person name="Seedorf H."/>
        </authorList>
    </citation>
    <scope>NUCLEOTIDE SEQUENCE [LARGE SCALE GENOMIC DNA]</scope>
    <source>
        <strain evidence="16">H5</strain>
    </source>
</reference>